<proteinExistence type="predicted"/>
<dbReference type="VEuPathDB" id="VectorBase:AMAM002193"/>
<name>A0A182S971_9DIPT</name>
<dbReference type="Proteomes" id="UP000075901">
    <property type="component" value="Unassembled WGS sequence"/>
</dbReference>
<organism evidence="1 2">
    <name type="scientific">Anopheles maculatus</name>
    <dbReference type="NCBI Taxonomy" id="74869"/>
    <lineage>
        <taxon>Eukaryota</taxon>
        <taxon>Metazoa</taxon>
        <taxon>Ecdysozoa</taxon>
        <taxon>Arthropoda</taxon>
        <taxon>Hexapoda</taxon>
        <taxon>Insecta</taxon>
        <taxon>Pterygota</taxon>
        <taxon>Neoptera</taxon>
        <taxon>Endopterygota</taxon>
        <taxon>Diptera</taxon>
        <taxon>Nematocera</taxon>
        <taxon>Culicoidea</taxon>
        <taxon>Culicidae</taxon>
        <taxon>Anophelinae</taxon>
        <taxon>Anopheles</taxon>
        <taxon>Anopheles maculatus group</taxon>
    </lineage>
</organism>
<evidence type="ECO:0000313" key="1">
    <source>
        <dbReference type="EnsemblMetazoa" id="AMAM002193-PA"/>
    </source>
</evidence>
<accession>A0A182S971</accession>
<protein>
    <submittedName>
        <fullName evidence="1">Uncharacterized protein</fullName>
    </submittedName>
</protein>
<evidence type="ECO:0000313" key="2">
    <source>
        <dbReference type="Proteomes" id="UP000075901"/>
    </source>
</evidence>
<keyword evidence="2" id="KW-1185">Reference proteome</keyword>
<reference evidence="1" key="2">
    <citation type="submission" date="2020-05" db="UniProtKB">
        <authorList>
            <consortium name="EnsemblMetazoa"/>
        </authorList>
    </citation>
    <scope>IDENTIFICATION</scope>
    <source>
        <strain evidence="1">maculatus3</strain>
    </source>
</reference>
<dbReference type="EnsemblMetazoa" id="AMAM002193-RA">
    <property type="protein sequence ID" value="AMAM002193-PA"/>
    <property type="gene ID" value="AMAM002193"/>
</dbReference>
<reference evidence="2" key="1">
    <citation type="submission" date="2013-09" db="EMBL/GenBank/DDBJ databases">
        <title>The Genome Sequence of Anopheles maculatus species B.</title>
        <authorList>
            <consortium name="The Broad Institute Genomics Platform"/>
            <person name="Neafsey D.E."/>
            <person name="Besansky N."/>
            <person name="Howell P."/>
            <person name="Walton C."/>
            <person name="Young S.K."/>
            <person name="Zeng Q."/>
            <person name="Gargeya S."/>
            <person name="Fitzgerald M."/>
            <person name="Haas B."/>
            <person name="Abouelleil A."/>
            <person name="Allen A.W."/>
            <person name="Alvarado L."/>
            <person name="Arachchi H.M."/>
            <person name="Berlin A.M."/>
            <person name="Chapman S.B."/>
            <person name="Gainer-Dewar J."/>
            <person name="Goldberg J."/>
            <person name="Griggs A."/>
            <person name="Gujja S."/>
            <person name="Hansen M."/>
            <person name="Howarth C."/>
            <person name="Imamovic A."/>
            <person name="Ireland A."/>
            <person name="Larimer J."/>
            <person name="McCowan C."/>
            <person name="Murphy C."/>
            <person name="Pearson M."/>
            <person name="Poon T.W."/>
            <person name="Priest M."/>
            <person name="Roberts A."/>
            <person name="Saif S."/>
            <person name="Shea T."/>
            <person name="Sisk P."/>
            <person name="Sykes S."/>
            <person name="Wortman J."/>
            <person name="Nusbaum C."/>
            <person name="Birren B."/>
        </authorList>
    </citation>
    <scope>NUCLEOTIDE SEQUENCE [LARGE SCALE GENOMIC DNA]</scope>
    <source>
        <strain evidence="2">maculatus3</strain>
    </source>
</reference>
<sequence length="50" mass="5306">MLQKINAAGSMICVRTYYCRVNVAVGYAIVEPSPGRTVIAMHGSGGAYKT</sequence>
<dbReference type="AlphaFoldDB" id="A0A182S971"/>